<evidence type="ECO:0000259" key="7">
    <source>
        <dbReference type="PROSITE" id="PS51160"/>
    </source>
</evidence>
<reference evidence="8" key="1">
    <citation type="journal article" date="2014" name="Insect Biochem. Mol. Biol.">
        <title>An insight into the sialome of the frog biting fly, Corethrella appendiculata.</title>
        <authorList>
            <person name="Ribeiro J.M.C."/>
            <person name="Chagas A.C."/>
            <person name="Pham V.M."/>
            <person name="Lounibos L.P."/>
            <person name="Calvo E."/>
        </authorList>
    </citation>
    <scope>NUCLEOTIDE SEQUENCE</scope>
    <source>
        <tissue evidence="8">Salivary glands</tissue>
    </source>
</reference>
<dbReference type="EMBL" id="GANO01003026">
    <property type="protein sequence ID" value="JAB56845.1"/>
    <property type="molecule type" value="mRNA"/>
</dbReference>
<evidence type="ECO:0000256" key="4">
    <source>
        <dbReference type="ARBA" id="ARBA00047645"/>
    </source>
</evidence>
<evidence type="ECO:0000256" key="6">
    <source>
        <dbReference type="RuleBase" id="RU004168"/>
    </source>
</evidence>
<dbReference type="InterPro" id="IPR020456">
    <property type="entry name" value="Acylphosphatase"/>
</dbReference>
<dbReference type="EC" id="3.6.1.7" evidence="2"/>
<comment type="caution">
    <text evidence="5">Lacks conserved residue(s) required for the propagation of feature annotation.</text>
</comment>
<organism evidence="8">
    <name type="scientific">Corethrella appendiculata</name>
    <dbReference type="NCBI Taxonomy" id="1370023"/>
    <lineage>
        <taxon>Eukaryota</taxon>
        <taxon>Metazoa</taxon>
        <taxon>Ecdysozoa</taxon>
        <taxon>Arthropoda</taxon>
        <taxon>Hexapoda</taxon>
        <taxon>Insecta</taxon>
        <taxon>Pterygota</taxon>
        <taxon>Neoptera</taxon>
        <taxon>Endopterygota</taxon>
        <taxon>Diptera</taxon>
        <taxon>Nematocera</taxon>
        <taxon>Culicoidea</taxon>
        <taxon>Chaoboridae</taxon>
        <taxon>Corethrella</taxon>
    </lineage>
</organism>
<dbReference type="InterPro" id="IPR036046">
    <property type="entry name" value="Acylphosphatase-like_dom_sf"/>
</dbReference>
<evidence type="ECO:0000256" key="1">
    <source>
        <dbReference type="ARBA" id="ARBA00005614"/>
    </source>
</evidence>
<proteinExistence type="evidence at transcript level"/>
<comment type="similarity">
    <text evidence="1 6">Belongs to the acylphosphatase family.</text>
</comment>
<name>U5ESY5_9DIPT</name>
<evidence type="ECO:0000256" key="3">
    <source>
        <dbReference type="ARBA" id="ARBA00022801"/>
    </source>
</evidence>
<sequence length="101" mass="11309">MGVQDDGTIVQCDFEIFGKVQGCGFTKYCRDNCSNLNIKGWVKNSKKGTIVGKMQGPKPEIGKMVEWLSRQGSPGSEIQNAEFSNWGTIQKYAFTDFSIRF</sequence>
<evidence type="ECO:0000256" key="2">
    <source>
        <dbReference type="ARBA" id="ARBA00012150"/>
    </source>
</evidence>
<accession>U5ESY5</accession>
<dbReference type="SUPFAM" id="SSF54975">
    <property type="entry name" value="Acylphosphatase/BLUF domain-like"/>
    <property type="match status" value="1"/>
</dbReference>
<dbReference type="PANTHER" id="PTHR10029">
    <property type="entry name" value="ACYLPHOSPHATASE"/>
    <property type="match status" value="1"/>
</dbReference>
<feature type="domain" description="Acylphosphatase-like" evidence="7">
    <location>
        <begin position="11"/>
        <end position="101"/>
    </location>
</feature>
<evidence type="ECO:0000313" key="8">
    <source>
        <dbReference type="EMBL" id="JAB56845.1"/>
    </source>
</evidence>
<dbReference type="AlphaFoldDB" id="U5ESY5"/>
<dbReference type="Pfam" id="PF00708">
    <property type="entry name" value="Acylphosphatase"/>
    <property type="match status" value="1"/>
</dbReference>
<protein>
    <recommendedName>
        <fullName evidence="2">acylphosphatase</fullName>
        <ecNumber evidence="2">3.6.1.7</ecNumber>
    </recommendedName>
</protein>
<dbReference type="FunFam" id="3.30.70.100:FF:000011">
    <property type="entry name" value="Acylphosphatase"/>
    <property type="match status" value="1"/>
</dbReference>
<dbReference type="InterPro" id="IPR001792">
    <property type="entry name" value="Acylphosphatase-like_dom"/>
</dbReference>
<dbReference type="Gene3D" id="3.30.70.100">
    <property type="match status" value="1"/>
</dbReference>
<dbReference type="GO" id="GO:0003998">
    <property type="term" value="F:acylphosphatase activity"/>
    <property type="evidence" value="ECO:0007669"/>
    <property type="project" value="UniProtKB-EC"/>
</dbReference>
<dbReference type="PROSITE" id="PS51160">
    <property type="entry name" value="ACYLPHOSPHATASE_3"/>
    <property type="match status" value="1"/>
</dbReference>
<comment type="catalytic activity">
    <reaction evidence="4">
        <text>an acyl phosphate + H2O = a carboxylate + phosphate + H(+)</text>
        <dbReference type="Rhea" id="RHEA:14965"/>
        <dbReference type="ChEBI" id="CHEBI:15377"/>
        <dbReference type="ChEBI" id="CHEBI:15378"/>
        <dbReference type="ChEBI" id="CHEBI:29067"/>
        <dbReference type="ChEBI" id="CHEBI:43474"/>
        <dbReference type="ChEBI" id="CHEBI:59918"/>
        <dbReference type="EC" id="3.6.1.7"/>
    </reaction>
</comment>
<keyword evidence="3" id="KW-0378">Hydrolase</keyword>
<dbReference type="PANTHER" id="PTHR10029:SF10">
    <property type="entry name" value="GEO08407P1"/>
    <property type="match status" value="1"/>
</dbReference>
<evidence type="ECO:0000256" key="5">
    <source>
        <dbReference type="PROSITE-ProRule" id="PRU00520"/>
    </source>
</evidence>
<dbReference type="PRINTS" id="PR00112">
    <property type="entry name" value="ACYLPHPHTASE"/>
</dbReference>